<dbReference type="PROSITE" id="PS51257">
    <property type="entry name" value="PROKAR_LIPOPROTEIN"/>
    <property type="match status" value="1"/>
</dbReference>
<evidence type="ECO:0008006" key="2">
    <source>
        <dbReference type="Google" id="ProtNLM"/>
    </source>
</evidence>
<organism evidence="1">
    <name type="scientific">Thermus islandicus</name>
    <dbReference type="NCBI Taxonomy" id="540988"/>
    <lineage>
        <taxon>Bacteria</taxon>
        <taxon>Thermotogati</taxon>
        <taxon>Deinococcota</taxon>
        <taxon>Deinococci</taxon>
        <taxon>Thermales</taxon>
        <taxon>Thermaceae</taxon>
        <taxon>Thermus</taxon>
    </lineage>
</organism>
<dbReference type="AlphaFoldDB" id="A0A7C2G389"/>
<dbReference type="EMBL" id="DSKL01000006">
    <property type="protein sequence ID" value="HEH81444.1"/>
    <property type="molecule type" value="Genomic_DNA"/>
</dbReference>
<gene>
    <name evidence="1" type="ORF">ENP73_00160</name>
</gene>
<name>A0A7C2G389_9DEIN</name>
<sequence>MRRQKVVALLLLGGLLAGCGNLFGGGVILGGPTVLVSRENFSFTTEQGQNNTTFYTYSYTLALYTLPGSGAGSVVLLDASGNPVDVPFTIHEACPPLNQNPCGPYTRSYQKQASTPLTPVPVVKYRTVSANGQSKVIPLPAPIEIY</sequence>
<protein>
    <recommendedName>
        <fullName evidence="2">Lipoprotein</fullName>
    </recommendedName>
</protein>
<reference evidence="1" key="1">
    <citation type="journal article" date="2020" name="mSystems">
        <title>Genome- and Community-Level Interaction Insights into Carbon Utilization and Element Cycling Functions of Hydrothermarchaeota in Hydrothermal Sediment.</title>
        <authorList>
            <person name="Zhou Z."/>
            <person name="Liu Y."/>
            <person name="Xu W."/>
            <person name="Pan J."/>
            <person name="Luo Z.H."/>
            <person name="Li M."/>
        </authorList>
    </citation>
    <scope>NUCLEOTIDE SEQUENCE [LARGE SCALE GENOMIC DNA]</scope>
    <source>
        <strain evidence="1">SpSt-246</strain>
    </source>
</reference>
<proteinExistence type="predicted"/>
<accession>A0A7C2G389</accession>
<comment type="caution">
    <text evidence="1">The sequence shown here is derived from an EMBL/GenBank/DDBJ whole genome shotgun (WGS) entry which is preliminary data.</text>
</comment>
<evidence type="ECO:0000313" key="1">
    <source>
        <dbReference type="EMBL" id="HEH81444.1"/>
    </source>
</evidence>